<dbReference type="Proteomes" id="UP000309215">
    <property type="component" value="Unassembled WGS sequence"/>
</dbReference>
<dbReference type="InterPro" id="IPR003645">
    <property type="entry name" value="Fol_N"/>
</dbReference>
<evidence type="ECO:0000259" key="2">
    <source>
        <dbReference type="SMART" id="SM00274"/>
    </source>
</evidence>
<dbReference type="AlphaFoldDB" id="A0A4U1IQM7"/>
<keyword evidence="1" id="KW-0732">Signal</keyword>
<evidence type="ECO:0000256" key="1">
    <source>
        <dbReference type="SAM" id="SignalP"/>
    </source>
</evidence>
<protein>
    <recommendedName>
        <fullName evidence="2">Follistatin-like domain-containing protein</fullName>
    </recommendedName>
</protein>
<organism evidence="3 4">
    <name type="scientific">Polyangium fumosum</name>
    <dbReference type="NCBI Taxonomy" id="889272"/>
    <lineage>
        <taxon>Bacteria</taxon>
        <taxon>Pseudomonadati</taxon>
        <taxon>Myxococcota</taxon>
        <taxon>Polyangia</taxon>
        <taxon>Polyangiales</taxon>
        <taxon>Polyangiaceae</taxon>
        <taxon>Polyangium</taxon>
    </lineage>
</organism>
<accession>A0A4U1IQM7</accession>
<sequence length="576" mass="57565">MLGSSSPTFPVVVSSFFLGAAVVCASGAAFAAVTQPNGTVIPVNGGAALSGYINGSANNDNINEGIDVVQDAAVEPQVFSPLCDFSGKYIAKGGGANFAVGWYNVDDSVPSENPPKYVPVDLGANLNVAAPNSDIQILFPFSGALPPPDQVNLSAVSIRENPAYKGGYIGFVLIPNPNGTGSGNATQYHYTEHRFNVLCTLCSNPGPWYSDLIYKSKMLANTFYLGFEDLDFMNAAGSAGVNGNDLDYEDFLFRFTGVACPGAGQPCDVPGAQGACAKGISDCDAQGTLICKPVLQPGSQGEACDAIDNDCDGLIDDDATCPPETVCNGGTCVASCESGEFPCLPSFVCKGSLCIEESCANVVCPEGEVCDGGACRAPCAGVVCPAGQVCSGDHCVDPCTGVTCGEGQVCVSGVCIPGCACRTCATGESCHVDSGQCVETVCLGVSCDAGTHCKAGQCVDLCDGVTCPPGEACQAGQCAVDVPSATSSSSTGNFVGSGGAGGDGGAGGAGGVMAGGGTSAGGAPPGSGESGSCGCRIESAASSVGGTGLSALLAALLFARRRSNGRERRPRANESR</sequence>
<dbReference type="EMBL" id="SSMQ01000085">
    <property type="protein sequence ID" value="TKC96506.1"/>
    <property type="molecule type" value="Genomic_DNA"/>
</dbReference>
<name>A0A4U1IQM7_9BACT</name>
<dbReference type="InterPro" id="IPR024038">
    <property type="entry name" value="MYXO-CTERM"/>
</dbReference>
<dbReference type="SMART" id="SM00274">
    <property type="entry name" value="FOLN"/>
    <property type="match status" value="4"/>
</dbReference>
<gene>
    <name evidence="3" type="ORF">E8A74_45045</name>
</gene>
<feature type="domain" description="Follistatin-like" evidence="2">
    <location>
        <begin position="358"/>
        <end position="376"/>
    </location>
</feature>
<keyword evidence="4" id="KW-1185">Reference proteome</keyword>
<evidence type="ECO:0000313" key="4">
    <source>
        <dbReference type="Proteomes" id="UP000309215"/>
    </source>
</evidence>
<feature type="domain" description="Follistatin-like" evidence="2">
    <location>
        <begin position="398"/>
        <end position="420"/>
    </location>
</feature>
<feature type="signal peptide" evidence="1">
    <location>
        <begin position="1"/>
        <end position="31"/>
    </location>
</feature>
<evidence type="ECO:0000313" key="3">
    <source>
        <dbReference type="EMBL" id="TKC96506.1"/>
    </source>
</evidence>
<dbReference type="NCBIfam" id="TIGR03901">
    <property type="entry name" value="MYXO-CTERM"/>
    <property type="match status" value="1"/>
</dbReference>
<feature type="domain" description="Follistatin-like" evidence="2">
    <location>
        <begin position="378"/>
        <end position="396"/>
    </location>
</feature>
<dbReference type="RefSeq" id="WP_136935348.1">
    <property type="nucleotide sequence ID" value="NZ_SSMQ01000085.1"/>
</dbReference>
<feature type="domain" description="Follistatin-like" evidence="2">
    <location>
        <begin position="461"/>
        <end position="486"/>
    </location>
</feature>
<feature type="chain" id="PRO_5020774988" description="Follistatin-like domain-containing protein" evidence="1">
    <location>
        <begin position="32"/>
        <end position="576"/>
    </location>
</feature>
<proteinExistence type="predicted"/>
<comment type="caution">
    <text evidence="3">The sequence shown here is derived from an EMBL/GenBank/DDBJ whole genome shotgun (WGS) entry which is preliminary data.</text>
</comment>
<dbReference type="OrthoDB" id="5485969at2"/>
<reference evidence="3 4" key="1">
    <citation type="submission" date="2019-04" db="EMBL/GenBank/DDBJ databases">
        <authorList>
            <person name="Li Y."/>
            <person name="Wang J."/>
        </authorList>
    </citation>
    <scope>NUCLEOTIDE SEQUENCE [LARGE SCALE GENOMIC DNA]</scope>
    <source>
        <strain evidence="3 4">DSM 14668</strain>
    </source>
</reference>